<comment type="subcellular location">
    <subcellularLocation>
        <location evidence="1">Cell membrane</location>
        <topology evidence="1">Multi-pass membrane protein</topology>
    </subcellularLocation>
</comment>
<feature type="transmembrane region" description="Helical" evidence="6">
    <location>
        <begin position="6"/>
        <end position="28"/>
    </location>
</feature>
<evidence type="ECO:0000256" key="4">
    <source>
        <dbReference type="ARBA" id="ARBA00022989"/>
    </source>
</evidence>
<dbReference type="GO" id="GO:0005886">
    <property type="term" value="C:plasma membrane"/>
    <property type="evidence" value="ECO:0007669"/>
    <property type="project" value="UniProtKB-SubCell"/>
</dbReference>
<dbReference type="RefSeq" id="WP_021659796.1">
    <property type="nucleotide sequence ID" value="NZ_FQVY01000002.1"/>
</dbReference>
<dbReference type="GO" id="GO:0044341">
    <property type="term" value="P:sodium-dependent phosphate transport"/>
    <property type="evidence" value="ECO:0007669"/>
    <property type="project" value="InterPro"/>
</dbReference>
<comment type="caution">
    <text evidence="8">The sequence shown here is derived from an EMBL/GenBank/DDBJ whole genome shotgun (WGS) entry which is preliminary data.</text>
</comment>
<dbReference type="Pfam" id="PF01895">
    <property type="entry name" value="PhoU"/>
    <property type="match status" value="2"/>
</dbReference>
<sequence>MNFFNFLSLAGGLAMFLYGMNIMGSGLEKLAGSKLEIILTKMTSNIFKSVLLGALITAVIQSSSATTVIVVGLVNSGILKLDRAIGIIMGANIGTTITAQILALGDISSSNFFLQLVKPTALAPLMAAIGIILFMFLQGNKQKNLGQILMGFGILFIGMQSMESSMAPLRDLPQFADILTALSNPILGVLAGTILTAVIQSSSASVGILQAVSSTGQLRYSTAIPIIMGQNIGTCITAILASIGANKNAKRAAAVHLYFNVIGTAVFLTAIYAVQHLVGFAFWNEAITRADIANFHTIFNICTTVLLVPFYKGLGKLAEMSIRSKKGEEDLTPEVPLLDERLLASPGLAIEQARSVVLKMGEYGQKNCSKMVSQLFSYDQKTADSIAEYEAAIDKMEVTLSRYLLKLTNQPLSDQESRQVSEMFWLVTEFERIGDYAINVLERGGEIADKKVVLSDMAKRELIILDKAIGEILGKAVAAFRDRDVEVAREIEPLEETIDQIKDELKAQHIERLKQGTCSIDAGVIFLEILTNLERIADHCSNIAAYVVGYEGEQKGDFDAHQYRQTLHDGREEEYNRLYQEYSEKYSVH</sequence>
<keyword evidence="3 6" id="KW-0812">Transmembrane</keyword>
<feature type="transmembrane region" description="Helical" evidence="6">
    <location>
        <begin position="145"/>
        <end position="163"/>
    </location>
</feature>
<evidence type="ECO:0000313" key="8">
    <source>
        <dbReference type="EMBL" id="SHG17719.1"/>
    </source>
</evidence>
<dbReference type="EMBL" id="FQVY01000002">
    <property type="protein sequence ID" value="SHG17719.1"/>
    <property type="molecule type" value="Genomic_DNA"/>
</dbReference>
<feature type="transmembrane region" description="Helical" evidence="6">
    <location>
        <begin position="220"/>
        <end position="245"/>
    </location>
</feature>
<dbReference type="AlphaFoldDB" id="A0AAQ1MDP2"/>
<dbReference type="NCBIfam" id="TIGR00704">
    <property type="entry name" value="NaPi_cotrn_rel"/>
    <property type="match status" value="1"/>
</dbReference>
<feature type="transmembrane region" description="Helical" evidence="6">
    <location>
        <begin position="49"/>
        <end position="72"/>
    </location>
</feature>
<keyword evidence="2" id="KW-1003">Cell membrane</keyword>
<dbReference type="Pfam" id="PF02690">
    <property type="entry name" value="Na_Pi_cotrans"/>
    <property type="match status" value="2"/>
</dbReference>
<protein>
    <submittedName>
        <fullName evidence="8">Phosphate:Na+ symporter</fullName>
    </submittedName>
</protein>
<dbReference type="InterPro" id="IPR026022">
    <property type="entry name" value="PhoU_dom"/>
</dbReference>
<dbReference type="Gene3D" id="1.20.58.220">
    <property type="entry name" value="Phosphate transport system protein phou homolog 2, domain 2"/>
    <property type="match status" value="1"/>
</dbReference>
<feature type="domain" description="PhoU" evidence="7">
    <location>
        <begin position="469"/>
        <end position="546"/>
    </location>
</feature>
<feature type="domain" description="PhoU" evidence="7">
    <location>
        <begin position="358"/>
        <end position="443"/>
    </location>
</feature>
<reference evidence="9" key="1">
    <citation type="submission" date="2016-11" db="EMBL/GenBank/DDBJ databases">
        <authorList>
            <person name="Jaros S."/>
            <person name="Januszkiewicz K."/>
            <person name="Wedrychowicz H."/>
        </authorList>
    </citation>
    <scope>NUCLEOTIDE SEQUENCE [LARGE SCALE GENOMIC DNA]</scope>
    <source>
        <strain evidence="9">DSM 4029</strain>
    </source>
</reference>
<accession>A0AAQ1MDP2</accession>
<evidence type="ECO:0000313" key="9">
    <source>
        <dbReference type="Proteomes" id="UP000184089"/>
    </source>
</evidence>
<dbReference type="GO" id="GO:0005436">
    <property type="term" value="F:sodium:phosphate symporter activity"/>
    <property type="evidence" value="ECO:0007669"/>
    <property type="project" value="InterPro"/>
</dbReference>
<dbReference type="PANTHER" id="PTHR10010:SF46">
    <property type="entry name" value="SODIUM-DEPENDENT PHOSPHATE TRANSPORT PROTEIN 2B"/>
    <property type="match status" value="1"/>
</dbReference>
<dbReference type="Proteomes" id="UP000184089">
    <property type="component" value="Unassembled WGS sequence"/>
</dbReference>
<dbReference type="InterPro" id="IPR004633">
    <property type="entry name" value="NaPi_cotrn-rel/YqeW-like"/>
</dbReference>
<feature type="transmembrane region" description="Helical" evidence="6">
    <location>
        <begin position="84"/>
        <end position="104"/>
    </location>
</feature>
<evidence type="ECO:0000256" key="2">
    <source>
        <dbReference type="ARBA" id="ARBA00022475"/>
    </source>
</evidence>
<keyword evidence="4 6" id="KW-1133">Transmembrane helix</keyword>
<organism evidence="8 9">
    <name type="scientific">Bittarella massiliensis</name>
    <name type="common">ex Durand et al. 2017</name>
    <dbReference type="NCBI Taxonomy" id="1720313"/>
    <lineage>
        <taxon>Bacteria</taxon>
        <taxon>Bacillati</taxon>
        <taxon>Bacillota</taxon>
        <taxon>Clostridia</taxon>
        <taxon>Eubacteriales</taxon>
        <taxon>Oscillospiraceae</taxon>
        <taxon>Bittarella (ex Durand et al. 2017)</taxon>
    </lineage>
</organism>
<proteinExistence type="predicted"/>
<feature type="transmembrane region" description="Helical" evidence="6">
    <location>
        <begin position="257"/>
        <end position="283"/>
    </location>
</feature>
<dbReference type="InterPro" id="IPR003841">
    <property type="entry name" value="Na/Pi_transpt"/>
</dbReference>
<dbReference type="NCBIfam" id="NF037997">
    <property type="entry name" value="Na_Pi_symport"/>
    <property type="match status" value="1"/>
</dbReference>
<dbReference type="InterPro" id="IPR038078">
    <property type="entry name" value="PhoU-like_sf"/>
</dbReference>
<keyword evidence="5 6" id="KW-0472">Membrane</keyword>
<gene>
    <name evidence="8" type="ORF">SAMN05444424_1756</name>
</gene>
<dbReference type="SUPFAM" id="SSF109755">
    <property type="entry name" value="PhoU-like"/>
    <property type="match status" value="1"/>
</dbReference>
<feature type="transmembrane region" description="Helical" evidence="6">
    <location>
        <begin position="175"/>
        <end position="200"/>
    </location>
</feature>
<evidence type="ECO:0000256" key="1">
    <source>
        <dbReference type="ARBA" id="ARBA00004651"/>
    </source>
</evidence>
<feature type="transmembrane region" description="Helical" evidence="6">
    <location>
        <begin position="116"/>
        <end position="139"/>
    </location>
</feature>
<evidence type="ECO:0000256" key="6">
    <source>
        <dbReference type="SAM" id="Phobius"/>
    </source>
</evidence>
<evidence type="ECO:0000256" key="5">
    <source>
        <dbReference type="ARBA" id="ARBA00023136"/>
    </source>
</evidence>
<feature type="transmembrane region" description="Helical" evidence="6">
    <location>
        <begin position="295"/>
        <end position="314"/>
    </location>
</feature>
<dbReference type="PANTHER" id="PTHR10010">
    <property type="entry name" value="SOLUTE CARRIER FAMILY 34 SODIUM PHOSPHATE , MEMBER 2-RELATED"/>
    <property type="match status" value="1"/>
</dbReference>
<name>A0AAQ1MDP2_9FIRM</name>
<evidence type="ECO:0000256" key="3">
    <source>
        <dbReference type="ARBA" id="ARBA00022692"/>
    </source>
</evidence>
<evidence type="ECO:0000259" key="7">
    <source>
        <dbReference type="Pfam" id="PF01895"/>
    </source>
</evidence>